<dbReference type="GO" id="GO:0006364">
    <property type="term" value="P:rRNA processing"/>
    <property type="evidence" value="ECO:0007669"/>
    <property type="project" value="TreeGrafter"/>
</dbReference>
<protein>
    <recommendedName>
        <fullName evidence="7">PIH1 N-terminal domain-containing protein</fullName>
    </recommendedName>
</protein>
<dbReference type="GeneID" id="59234118"/>
<proteinExistence type="inferred from homology"/>
<accession>A0A7H9AY28</accession>
<name>A0A7H9AY28_ZYGMR</name>
<dbReference type="Proteomes" id="UP000509704">
    <property type="component" value="Chromosome 1"/>
</dbReference>
<evidence type="ECO:0000256" key="2">
    <source>
        <dbReference type="SAM" id="MobiDB-lite"/>
    </source>
</evidence>
<comment type="similarity">
    <text evidence="1">Belongs to the PIH1 family.</text>
</comment>
<feature type="domain" description="Pih1 Ascomycota CS" evidence="4">
    <location>
        <begin position="256"/>
        <end position="345"/>
    </location>
</feature>
<dbReference type="Pfam" id="PF08190">
    <property type="entry name" value="PIH1"/>
    <property type="match status" value="1"/>
</dbReference>
<dbReference type="RefSeq" id="XP_037142210.1">
    <property type="nucleotide sequence ID" value="XM_037286315.1"/>
</dbReference>
<evidence type="ECO:0000256" key="1">
    <source>
        <dbReference type="ARBA" id="ARBA00008511"/>
    </source>
</evidence>
<sequence>MDFLLRPTDNTGADSIITILPSPGFVIKSKLVSTQNRQSNLTHLEPNVKIFINVCHEASVPKPDIDFDPNVVYPLIMENQWEIPIVTSAIRDDKDKKGSPCYVWDCCINTICMNWISVNIQLRDILVEWCLESCEISDTVEISRDALSFPKMKKKGEIIPPLEILSDVLKKDYRMDLISFAEDEKNDPASILKLKRDLFTEETNNSLDDSDGKSLPSLFPNTSNYTSEKPLIQEIDDLTLNEIKNKKSIISQETPEIHFEVNIRKTNNRKDYKLRIEVLSEIESASSLLVRYQQEDNSLFIKNTNLDFYKEKKLEIPLPSIFSKADAASMRCFFIIGEKKLIIFI</sequence>
<dbReference type="InterPro" id="IPR041441">
    <property type="entry name" value="Pih1_CS_Ascomycota"/>
</dbReference>
<dbReference type="GO" id="GO:0097255">
    <property type="term" value="C:R2TP complex"/>
    <property type="evidence" value="ECO:0007669"/>
    <property type="project" value="TreeGrafter"/>
</dbReference>
<evidence type="ECO:0000313" key="6">
    <source>
        <dbReference type="Proteomes" id="UP000509704"/>
    </source>
</evidence>
<organism evidence="5 6">
    <name type="scientific">Zygotorulaspora mrakii</name>
    <name type="common">Zygosaccharomyces mrakii</name>
    <dbReference type="NCBI Taxonomy" id="42260"/>
    <lineage>
        <taxon>Eukaryota</taxon>
        <taxon>Fungi</taxon>
        <taxon>Dikarya</taxon>
        <taxon>Ascomycota</taxon>
        <taxon>Saccharomycotina</taxon>
        <taxon>Saccharomycetes</taxon>
        <taxon>Saccharomycetales</taxon>
        <taxon>Saccharomycetaceae</taxon>
        <taxon>Zygotorulaspora</taxon>
    </lineage>
</organism>
<dbReference type="PANTHER" id="PTHR22997:SF0">
    <property type="entry name" value="PIH1 DOMAIN-CONTAINING PROTEIN 1"/>
    <property type="match status" value="1"/>
</dbReference>
<dbReference type="GO" id="GO:0005737">
    <property type="term" value="C:cytoplasm"/>
    <property type="evidence" value="ECO:0007669"/>
    <property type="project" value="TreeGrafter"/>
</dbReference>
<dbReference type="InterPro" id="IPR050734">
    <property type="entry name" value="PIH1/Kintoun_subfamily"/>
</dbReference>
<dbReference type="PANTHER" id="PTHR22997">
    <property type="entry name" value="PIH1 DOMAIN-CONTAINING PROTEIN 1"/>
    <property type="match status" value="1"/>
</dbReference>
<dbReference type="InterPro" id="IPR012981">
    <property type="entry name" value="PIH1_N"/>
</dbReference>
<keyword evidence="6" id="KW-1185">Reference proteome</keyword>
<dbReference type="GO" id="GO:0000492">
    <property type="term" value="P:box C/D snoRNP assembly"/>
    <property type="evidence" value="ECO:0007669"/>
    <property type="project" value="TreeGrafter"/>
</dbReference>
<feature type="domain" description="PIH1 N-terminal" evidence="3">
    <location>
        <begin position="15"/>
        <end position="158"/>
    </location>
</feature>
<gene>
    <name evidence="5" type="ORF">HG535_0A04220</name>
</gene>
<dbReference type="GO" id="GO:1990904">
    <property type="term" value="C:ribonucleoprotein complex"/>
    <property type="evidence" value="ECO:0007669"/>
    <property type="project" value="TreeGrafter"/>
</dbReference>
<evidence type="ECO:0000313" key="5">
    <source>
        <dbReference type="EMBL" id="QLG70482.1"/>
    </source>
</evidence>
<dbReference type="Gene3D" id="2.60.40.4160">
    <property type="match status" value="1"/>
</dbReference>
<dbReference type="EMBL" id="CP058604">
    <property type="protein sequence ID" value="QLG70482.1"/>
    <property type="molecule type" value="Genomic_DNA"/>
</dbReference>
<reference evidence="5 6" key="1">
    <citation type="submission" date="2020-07" db="EMBL/GenBank/DDBJ databases">
        <title>The yeast mating-type switching endonuclease HO is a domesticated member of an unorthodox homing genetic element family.</title>
        <authorList>
            <person name="Coughlan A.Y."/>
            <person name="Lombardi L."/>
            <person name="Braun-Galleani S."/>
            <person name="Martos A.R."/>
            <person name="Galeote V."/>
            <person name="Bigey F."/>
            <person name="Dequin S."/>
            <person name="Byrne K.P."/>
            <person name="Wolfe K.H."/>
        </authorList>
    </citation>
    <scope>NUCLEOTIDE SEQUENCE [LARGE SCALE GENOMIC DNA]</scope>
    <source>
        <strain evidence="5 6">NRRL Y-6702</strain>
    </source>
</reference>
<dbReference type="KEGG" id="zmk:HG535_0A04220"/>
<feature type="region of interest" description="Disordered" evidence="2">
    <location>
        <begin position="203"/>
        <end position="222"/>
    </location>
</feature>
<dbReference type="Pfam" id="PF18482">
    <property type="entry name" value="Pih1_fungal_CS"/>
    <property type="match status" value="1"/>
</dbReference>
<evidence type="ECO:0000259" key="3">
    <source>
        <dbReference type="Pfam" id="PF08190"/>
    </source>
</evidence>
<evidence type="ECO:0008006" key="7">
    <source>
        <dbReference type="Google" id="ProtNLM"/>
    </source>
</evidence>
<dbReference type="AlphaFoldDB" id="A0A7H9AY28"/>
<dbReference type="OrthoDB" id="5135119at2759"/>
<evidence type="ECO:0000259" key="4">
    <source>
        <dbReference type="Pfam" id="PF18482"/>
    </source>
</evidence>